<dbReference type="PANTHER" id="PTHR11692:SF0">
    <property type="entry name" value="BIFUNCTIONAL PURINE BIOSYNTHESIS PROTEIN ATIC"/>
    <property type="match status" value="1"/>
</dbReference>
<organism evidence="11">
    <name type="scientific">freshwater metagenome</name>
    <dbReference type="NCBI Taxonomy" id="449393"/>
    <lineage>
        <taxon>unclassified sequences</taxon>
        <taxon>metagenomes</taxon>
        <taxon>ecological metagenomes</taxon>
    </lineage>
</organism>
<keyword evidence="4" id="KW-0808">Transferase</keyword>
<evidence type="ECO:0000256" key="6">
    <source>
        <dbReference type="ARBA" id="ARBA00022801"/>
    </source>
</evidence>
<dbReference type="PIRSF" id="PIRSF000414">
    <property type="entry name" value="AICARFT_IMPCHas"/>
    <property type="match status" value="1"/>
</dbReference>
<dbReference type="Gene3D" id="3.40.50.1380">
    <property type="entry name" value="Methylglyoxal synthase-like domain"/>
    <property type="match status" value="1"/>
</dbReference>
<evidence type="ECO:0000256" key="1">
    <source>
        <dbReference type="ARBA" id="ARBA00004844"/>
    </source>
</evidence>
<accession>A0A6J6DEU4</accession>
<dbReference type="AlphaFoldDB" id="A0A6J6DEU4"/>
<dbReference type="HAMAP" id="MF_00139">
    <property type="entry name" value="PurH"/>
    <property type="match status" value="1"/>
</dbReference>
<evidence type="ECO:0000256" key="3">
    <source>
        <dbReference type="ARBA" id="ARBA00007667"/>
    </source>
</evidence>
<dbReference type="SUPFAM" id="SSF52335">
    <property type="entry name" value="Methylglyoxal synthase-like"/>
    <property type="match status" value="1"/>
</dbReference>
<evidence type="ECO:0000256" key="9">
    <source>
        <dbReference type="ARBA" id="ARBA00050687"/>
    </source>
</evidence>
<comment type="similarity">
    <text evidence="3">Belongs to the PurH family.</text>
</comment>
<dbReference type="UniPathway" id="UPA00074">
    <property type="reaction ID" value="UER00133"/>
</dbReference>
<dbReference type="NCBIfam" id="NF002049">
    <property type="entry name" value="PRK00881.1"/>
    <property type="match status" value="1"/>
</dbReference>
<evidence type="ECO:0000256" key="4">
    <source>
        <dbReference type="ARBA" id="ARBA00022679"/>
    </source>
</evidence>
<evidence type="ECO:0000313" key="11">
    <source>
        <dbReference type="EMBL" id="CAB4562562.1"/>
    </source>
</evidence>
<evidence type="ECO:0000256" key="5">
    <source>
        <dbReference type="ARBA" id="ARBA00022755"/>
    </source>
</evidence>
<dbReference type="NCBIfam" id="TIGR00355">
    <property type="entry name" value="purH"/>
    <property type="match status" value="1"/>
</dbReference>
<dbReference type="InterPro" id="IPR011607">
    <property type="entry name" value="MGS-like_dom"/>
</dbReference>
<gene>
    <name evidence="11" type="ORF">UFOPK1683_00206</name>
</gene>
<dbReference type="Pfam" id="PF02142">
    <property type="entry name" value="MGS"/>
    <property type="match status" value="1"/>
</dbReference>
<keyword evidence="5" id="KW-0658">Purine biosynthesis</keyword>
<evidence type="ECO:0000256" key="7">
    <source>
        <dbReference type="ARBA" id="ARBA00023268"/>
    </source>
</evidence>
<comment type="catalytic activity">
    <reaction evidence="8">
        <text>(6R)-10-formyltetrahydrofolate + 5-amino-1-(5-phospho-beta-D-ribosyl)imidazole-4-carboxamide = 5-formamido-1-(5-phospho-D-ribosyl)imidazole-4-carboxamide + (6S)-5,6,7,8-tetrahydrofolate</text>
        <dbReference type="Rhea" id="RHEA:22192"/>
        <dbReference type="ChEBI" id="CHEBI:57453"/>
        <dbReference type="ChEBI" id="CHEBI:58467"/>
        <dbReference type="ChEBI" id="CHEBI:58475"/>
        <dbReference type="ChEBI" id="CHEBI:195366"/>
        <dbReference type="EC" id="2.1.2.3"/>
    </reaction>
</comment>
<dbReference type="SUPFAM" id="SSF53927">
    <property type="entry name" value="Cytidine deaminase-like"/>
    <property type="match status" value="1"/>
</dbReference>
<evidence type="ECO:0000256" key="2">
    <source>
        <dbReference type="ARBA" id="ARBA00004954"/>
    </source>
</evidence>
<dbReference type="FunFam" id="3.40.140.20:FF:000001">
    <property type="entry name" value="Bifunctional purine biosynthesis protein PurH"/>
    <property type="match status" value="1"/>
</dbReference>
<dbReference type="Gene3D" id="3.40.140.20">
    <property type="match status" value="2"/>
</dbReference>
<comment type="pathway">
    <text evidence="1">Purine metabolism; IMP biosynthesis via de novo pathway; IMP from 5-formamido-1-(5-phospho-D-ribosyl)imidazole-4-carboxamide: step 1/1.</text>
</comment>
<feature type="domain" description="MGS-like" evidence="10">
    <location>
        <begin position="1"/>
        <end position="135"/>
    </location>
</feature>
<dbReference type="PANTHER" id="PTHR11692">
    <property type="entry name" value="BIFUNCTIONAL PURINE BIOSYNTHESIS PROTEIN PURH"/>
    <property type="match status" value="1"/>
</dbReference>
<dbReference type="InterPro" id="IPR002695">
    <property type="entry name" value="PurH-like"/>
</dbReference>
<dbReference type="InterPro" id="IPR036914">
    <property type="entry name" value="MGS-like_dom_sf"/>
</dbReference>
<dbReference type="InterPro" id="IPR024051">
    <property type="entry name" value="AICAR_Tfase_dup_dom_sf"/>
</dbReference>
<dbReference type="InterPro" id="IPR016193">
    <property type="entry name" value="Cytidine_deaminase-like"/>
</dbReference>
<dbReference type="GO" id="GO:0005829">
    <property type="term" value="C:cytosol"/>
    <property type="evidence" value="ECO:0007669"/>
    <property type="project" value="TreeGrafter"/>
</dbReference>
<dbReference type="GO" id="GO:0006189">
    <property type="term" value="P:'de novo' IMP biosynthetic process"/>
    <property type="evidence" value="ECO:0007669"/>
    <property type="project" value="UniProtKB-UniPathway"/>
</dbReference>
<dbReference type="EMBL" id="CAEZTL010000009">
    <property type="protein sequence ID" value="CAB4562562.1"/>
    <property type="molecule type" value="Genomic_DNA"/>
</dbReference>
<comment type="catalytic activity">
    <reaction evidence="9">
        <text>IMP + H2O = 5-formamido-1-(5-phospho-D-ribosyl)imidazole-4-carboxamide</text>
        <dbReference type="Rhea" id="RHEA:18445"/>
        <dbReference type="ChEBI" id="CHEBI:15377"/>
        <dbReference type="ChEBI" id="CHEBI:58053"/>
        <dbReference type="ChEBI" id="CHEBI:58467"/>
        <dbReference type="EC" id="3.5.4.10"/>
    </reaction>
</comment>
<protein>
    <submittedName>
        <fullName evidence="11">Unannotated protein</fullName>
    </submittedName>
</protein>
<dbReference type="PROSITE" id="PS51855">
    <property type="entry name" value="MGS"/>
    <property type="match status" value="1"/>
</dbReference>
<dbReference type="GO" id="GO:0004643">
    <property type="term" value="F:phosphoribosylaminoimidazolecarboxamide formyltransferase activity"/>
    <property type="evidence" value="ECO:0007669"/>
    <property type="project" value="UniProtKB-EC"/>
</dbReference>
<evidence type="ECO:0000259" key="10">
    <source>
        <dbReference type="PROSITE" id="PS51855"/>
    </source>
</evidence>
<sequence>MPRALLSVYDKTGIVEFARQLHELGWELISSGGTASVISDAGVPVIDVAEITGYPAILGHRVVTLHPSIHGALLGDISDPAHVAEMQQLNILPISLAVVNLYPFSSNPSIELIDVGGPAMVRAAAKNHAHVAVVTDPMQYSEILDALKSPSGINSTMRKSLAAQAFAATAEYDAQVARWFSDETTSLPERMSIHLVREDILRYGENPHQQGARYRIVGNASWWNTAKQLGGKEMSYLNVLDGESAWNLVSNFDSPCVAIIKHANPCGMAVAKTIELAYERALACDPISAFGGIVALNRTVDTTVAEHVIDIFTEVVIAPEFTSEALALLKSKKNLRIIAAEQPTGGHLHMRSIDGGMLIQDVDVVETPVESWKVVSTATPTEEQLADAVVAWVACASVSSNAITLVSNGQTVGIGGGQQNRIDAARLACERAGDRAHGAVAASDAFFPFRDGPDLLARHGISVIVQPGGSQRDEDSIAAANEHGMVMIFTGTRHFRH</sequence>
<comment type="pathway">
    <text evidence="2">Purine metabolism; IMP biosynthesis via de novo pathway; 5-formamido-1-(5-phospho-D-ribosyl)imidazole-4-carboxamide from 5-amino-1-(5-phospho-D-ribosyl)imidazole-4-carboxamide (10-formyl THF route): step 1/1.</text>
</comment>
<dbReference type="GO" id="GO:0003937">
    <property type="term" value="F:IMP cyclohydrolase activity"/>
    <property type="evidence" value="ECO:0007669"/>
    <property type="project" value="UniProtKB-EC"/>
</dbReference>
<dbReference type="SMART" id="SM00851">
    <property type="entry name" value="MGS"/>
    <property type="match status" value="1"/>
</dbReference>
<dbReference type="FunFam" id="3.40.50.1380:FF:000001">
    <property type="entry name" value="Bifunctional purine biosynthesis protein PurH"/>
    <property type="match status" value="1"/>
</dbReference>
<proteinExistence type="inferred from homology"/>
<dbReference type="SMART" id="SM00798">
    <property type="entry name" value="AICARFT_IMPCHas"/>
    <property type="match status" value="1"/>
</dbReference>
<name>A0A6J6DEU4_9ZZZZ</name>
<keyword evidence="7" id="KW-0511">Multifunctional enzyme</keyword>
<dbReference type="Pfam" id="PF01808">
    <property type="entry name" value="AICARFT_IMPCHas"/>
    <property type="match status" value="1"/>
</dbReference>
<evidence type="ECO:0000256" key="8">
    <source>
        <dbReference type="ARBA" id="ARBA00050488"/>
    </source>
</evidence>
<reference evidence="11" key="1">
    <citation type="submission" date="2020-05" db="EMBL/GenBank/DDBJ databases">
        <authorList>
            <person name="Chiriac C."/>
            <person name="Salcher M."/>
            <person name="Ghai R."/>
            <person name="Kavagutti S V."/>
        </authorList>
    </citation>
    <scope>NUCLEOTIDE SEQUENCE</scope>
</reference>
<keyword evidence="6" id="KW-0378">Hydrolase</keyword>